<dbReference type="InterPro" id="IPR024775">
    <property type="entry name" value="DinB-like"/>
</dbReference>
<dbReference type="InterPro" id="IPR034660">
    <property type="entry name" value="DinB/YfiT-like"/>
</dbReference>
<organism evidence="2 3">
    <name type="scientific">Flagellimonas ochracea</name>
    <dbReference type="NCBI Taxonomy" id="2696472"/>
    <lineage>
        <taxon>Bacteria</taxon>
        <taxon>Pseudomonadati</taxon>
        <taxon>Bacteroidota</taxon>
        <taxon>Flavobacteriia</taxon>
        <taxon>Flavobacteriales</taxon>
        <taxon>Flavobacteriaceae</taxon>
        <taxon>Flagellimonas</taxon>
    </lineage>
</organism>
<comment type="caution">
    <text evidence="2">The sequence shown here is derived from an EMBL/GenBank/DDBJ whole genome shotgun (WGS) entry which is preliminary data.</text>
</comment>
<dbReference type="EMBL" id="JAAABI010000001">
    <property type="protein sequence ID" value="NAY90344.1"/>
    <property type="molecule type" value="Genomic_DNA"/>
</dbReference>
<reference evidence="2" key="1">
    <citation type="submission" date="2020-01" db="EMBL/GenBank/DDBJ databases">
        <title>Muricauda ochracea sp. nov., isolated from a tidal flat of Garorim bay in Korea.</title>
        <authorList>
            <person name="Kim D."/>
            <person name="Yoo Y."/>
            <person name="Kim J.-J."/>
        </authorList>
    </citation>
    <scope>NUCLEOTIDE SEQUENCE</scope>
    <source>
        <strain evidence="2">JGD-17</strain>
    </source>
</reference>
<dbReference type="Pfam" id="PF12867">
    <property type="entry name" value="DinB_2"/>
    <property type="match status" value="1"/>
</dbReference>
<sequence>MEFNLTESIQILGKTPYVISDILKDLPDTWIKTNEGGDTWSPYDIVGHLVHGEKTDWISRTLIILSEVTDKTFEPFDRFAQFKNSKGKTLDKLLNEFCQLRSENLQKLKAFKIDEQALMKTGVHPEFGPVTLKQLLSAWVVHDLGHINQITRVMAKNYKIEAGPWPKYLAVLQDKL</sequence>
<evidence type="ECO:0000259" key="1">
    <source>
        <dbReference type="Pfam" id="PF12867"/>
    </source>
</evidence>
<dbReference type="AlphaFoldDB" id="A0A964T9Q0"/>
<dbReference type="SUPFAM" id="SSF109854">
    <property type="entry name" value="DinB/YfiT-like putative metalloenzymes"/>
    <property type="match status" value="1"/>
</dbReference>
<dbReference type="RefSeq" id="WP_166521765.1">
    <property type="nucleotide sequence ID" value="NZ_JAAABI010000001.1"/>
</dbReference>
<protein>
    <submittedName>
        <fullName evidence="2">DinB family protein</fullName>
    </submittedName>
</protein>
<name>A0A964T9Q0_9FLAO</name>
<evidence type="ECO:0000313" key="2">
    <source>
        <dbReference type="EMBL" id="NAY90344.1"/>
    </source>
</evidence>
<accession>A0A964T9Q0</accession>
<proteinExistence type="predicted"/>
<feature type="domain" description="DinB-like" evidence="1">
    <location>
        <begin position="17"/>
        <end position="150"/>
    </location>
</feature>
<dbReference type="Gene3D" id="1.20.120.450">
    <property type="entry name" value="dinb family like domain"/>
    <property type="match status" value="1"/>
</dbReference>
<evidence type="ECO:0000313" key="3">
    <source>
        <dbReference type="Proteomes" id="UP000667650"/>
    </source>
</evidence>
<keyword evidence="3" id="KW-1185">Reference proteome</keyword>
<dbReference type="Proteomes" id="UP000667650">
    <property type="component" value="Unassembled WGS sequence"/>
</dbReference>
<gene>
    <name evidence="2" type="ORF">GTQ34_00295</name>
</gene>